<proteinExistence type="predicted"/>
<organism evidence="1">
    <name type="scientific">Notodromas monacha</name>
    <dbReference type="NCBI Taxonomy" id="399045"/>
    <lineage>
        <taxon>Eukaryota</taxon>
        <taxon>Metazoa</taxon>
        <taxon>Ecdysozoa</taxon>
        <taxon>Arthropoda</taxon>
        <taxon>Crustacea</taxon>
        <taxon>Oligostraca</taxon>
        <taxon>Ostracoda</taxon>
        <taxon>Podocopa</taxon>
        <taxon>Podocopida</taxon>
        <taxon>Cypridocopina</taxon>
        <taxon>Cypridoidea</taxon>
        <taxon>Cyprididae</taxon>
        <taxon>Notodromas</taxon>
    </lineage>
</organism>
<sequence>MRFSFRSQNMTLITQKRLILLLGLVYSIALFCLFTQSKFKPLIKPYIFEDLECVLRKTNESTTAMSRAKGSNSAPKMSVDDVEENAMFYNSIPKTGSLGLSYSFQELSRENQFTLLDPPILQNGRATLEEQQRLAAELFCSAGSVA</sequence>
<protein>
    <submittedName>
        <fullName evidence="1">Uncharacterized protein</fullName>
    </submittedName>
</protein>
<evidence type="ECO:0000313" key="1">
    <source>
        <dbReference type="EMBL" id="CAD7283747.1"/>
    </source>
</evidence>
<keyword evidence="2" id="KW-1185">Reference proteome</keyword>
<evidence type="ECO:0000313" key="2">
    <source>
        <dbReference type="Proteomes" id="UP000678499"/>
    </source>
</evidence>
<name>A0A7R9C0F6_9CRUS</name>
<accession>A0A7R9C0F6</accession>
<dbReference type="EMBL" id="OA888070">
    <property type="protein sequence ID" value="CAD7283747.1"/>
    <property type="molecule type" value="Genomic_DNA"/>
</dbReference>
<dbReference type="Proteomes" id="UP000678499">
    <property type="component" value="Unassembled WGS sequence"/>
</dbReference>
<gene>
    <name evidence="1" type="ORF">NMOB1V02_LOCUS11359</name>
</gene>
<dbReference type="EMBL" id="CAJPEX010006033">
    <property type="protein sequence ID" value="CAG0923899.1"/>
    <property type="molecule type" value="Genomic_DNA"/>
</dbReference>
<dbReference type="AlphaFoldDB" id="A0A7R9C0F6"/>
<reference evidence="1" key="1">
    <citation type="submission" date="2020-11" db="EMBL/GenBank/DDBJ databases">
        <authorList>
            <person name="Tran Van P."/>
        </authorList>
    </citation>
    <scope>NUCLEOTIDE SEQUENCE</scope>
</reference>